<dbReference type="AlphaFoldDB" id="A0AAV4P604"/>
<proteinExistence type="predicted"/>
<comment type="caution">
    <text evidence="1">The sequence shown here is derived from an EMBL/GenBank/DDBJ whole genome shotgun (WGS) entry which is preliminary data.</text>
</comment>
<sequence>MGHSPPPLGGSPLFNRGPFKEIQDSPIPHPSLFIKLDIATMQDEQSKRLAHAAVPTLCNSTVFCPQVYTGMDLLGTCSEVKKHGCGPSQPVLVPGLRLCLRTLHYSSNPYFLRTLGSGSPNTLNSR</sequence>
<name>A0AAV4P604_CAEEX</name>
<accession>A0AAV4P604</accession>
<keyword evidence="2" id="KW-1185">Reference proteome</keyword>
<dbReference type="EMBL" id="BPLR01004020">
    <property type="protein sequence ID" value="GIX91385.1"/>
    <property type="molecule type" value="Genomic_DNA"/>
</dbReference>
<reference evidence="1 2" key="1">
    <citation type="submission" date="2021-06" db="EMBL/GenBank/DDBJ databases">
        <title>Caerostris extrusa draft genome.</title>
        <authorList>
            <person name="Kono N."/>
            <person name="Arakawa K."/>
        </authorList>
    </citation>
    <scope>NUCLEOTIDE SEQUENCE [LARGE SCALE GENOMIC DNA]</scope>
</reference>
<dbReference type="Proteomes" id="UP001054945">
    <property type="component" value="Unassembled WGS sequence"/>
</dbReference>
<protein>
    <submittedName>
        <fullName evidence="1">Uncharacterized protein</fullName>
    </submittedName>
</protein>
<evidence type="ECO:0000313" key="1">
    <source>
        <dbReference type="EMBL" id="GIX91385.1"/>
    </source>
</evidence>
<gene>
    <name evidence="1" type="ORF">CEXT_609161</name>
</gene>
<evidence type="ECO:0000313" key="2">
    <source>
        <dbReference type="Proteomes" id="UP001054945"/>
    </source>
</evidence>
<organism evidence="1 2">
    <name type="scientific">Caerostris extrusa</name>
    <name type="common">Bark spider</name>
    <name type="synonym">Caerostris bankana</name>
    <dbReference type="NCBI Taxonomy" id="172846"/>
    <lineage>
        <taxon>Eukaryota</taxon>
        <taxon>Metazoa</taxon>
        <taxon>Ecdysozoa</taxon>
        <taxon>Arthropoda</taxon>
        <taxon>Chelicerata</taxon>
        <taxon>Arachnida</taxon>
        <taxon>Araneae</taxon>
        <taxon>Araneomorphae</taxon>
        <taxon>Entelegynae</taxon>
        <taxon>Araneoidea</taxon>
        <taxon>Araneidae</taxon>
        <taxon>Caerostris</taxon>
    </lineage>
</organism>